<protein>
    <submittedName>
        <fullName evidence="3">Potassium channel family protein</fullName>
    </submittedName>
</protein>
<dbReference type="InterPro" id="IPR013099">
    <property type="entry name" value="K_chnl_dom"/>
</dbReference>
<keyword evidence="1" id="KW-0472">Membrane</keyword>
<keyword evidence="3" id="KW-0407">Ion channel</keyword>
<feature type="transmembrane region" description="Helical" evidence="1">
    <location>
        <begin position="129"/>
        <end position="150"/>
    </location>
</feature>
<evidence type="ECO:0000313" key="3">
    <source>
        <dbReference type="EMBL" id="WAE51392.1"/>
    </source>
</evidence>
<reference evidence="3" key="1">
    <citation type="submission" date="2022-11" db="EMBL/GenBank/DDBJ databases">
        <title>Genomic of Pseudomonas TF18.</title>
        <authorList>
            <person name="Liu T."/>
        </authorList>
    </citation>
    <scope>NUCLEOTIDE SEQUENCE</scope>
    <source>
        <strain evidence="3">TF18</strain>
    </source>
</reference>
<dbReference type="Gene3D" id="1.10.287.70">
    <property type="match status" value="1"/>
</dbReference>
<keyword evidence="3" id="KW-0406">Ion transport</keyword>
<dbReference type="Pfam" id="PF07885">
    <property type="entry name" value="Ion_trans_2"/>
    <property type="match status" value="1"/>
</dbReference>
<proteinExistence type="predicted"/>
<sequence length="334" mass="36414">MALFTLGILLFLLIAADIIKTTLSTRGGGMLTNAVTRSVWALFFRAAGRQGRSGLLQYAGQFVVLSVLLSWILGLWASLFLLFASHPGSIVDDATKLPADLWETFYYAGFTLSTLGIGDYAAAADGWRVLTSAAAFCGLTFITAAITYIVPVLSAVSLQNQLSLLVSSMGRTPQEILVNSWNGADFSSFYDNVSELRQMLVQHTLNHHAYPVIQCFHNCDAGKNVVPAVVTLNEVLRLLQGVSAEIPQDRLKRQMLRSAVTRHLELQRASYLGRIRPSVGEGDVDLTPLAAAAIPLDEDRVVIAAPDERRRLLSALLESDGWSWRDVYGESAGN</sequence>
<evidence type="ECO:0000259" key="2">
    <source>
        <dbReference type="Pfam" id="PF07885"/>
    </source>
</evidence>
<keyword evidence="1" id="KW-1133">Transmembrane helix</keyword>
<accession>A0AA47DZF9</accession>
<evidence type="ECO:0000256" key="1">
    <source>
        <dbReference type="SAM" id="Phobius"/>
    </source>
</evidence>
<evidence type="ECO:0000313" key="4">
    <source>
        <dbReference type="Proteomes" id="UP001164632"/>
    </source>
</evidence>
<dbReference type="GO" id="GO:0034220">
    <property type="term" value="P:monoatomic ion transmembrane transport"/>
    <property type="evidence" value="ECO:0007669"/>
    <property type="project" value="UniProtKB-KW"/>
</dbReference>
<dbReference type="Proteomes" id="UP001164632">
    <property type="component" value="Chromosome"/>
</dbReference>
<organism evidence="3 4">
    <name type="scientific">Stutzerimonas frequens</name>
    <dbReference type="NCBI Taxonomy" id="2968969"/>
    <lineage>
        <taxon>Bacteria</taxon>
        <taxon>Pseudomonadati</taxon>
        <taxon>Pseudomonadota</taxon>
        <taxon>Gammaproteobacteria</taxon>
        <taxon>Pseudomonadales</taxon>
        <taxon>Pseudomonadaceae</taxon>
        <taxon>Stutzerimonas</taxon>
    </lineage>
</organism>
<dbReference type="EMBL" id="CP113257">
    <property type="protein sequence ID" value="WAE51392.1"/>
    <property type="molecule type" value="Genomic_DNA"/>
</dbReference>
<gene>
    <name evidence="3" type="ORF">OSV15_17150</name>
</gene>
<dbReference type="AlphaFoldDB" id="A0AA47DZF9"/>
<feature type="transmembrane region" description="Helical" evidence="1">
    <location>
        <begin position="104"/>
        <end position="122"/>
    </location>
</feature>
<keyword evidence="1" id="KW-0812">Transmembrane</keyword>
<dbReference type="RefSeq" id="WP_267930922.1">
    <property type="nucleotide sequence ID" value="NZ_CP113257.1"/>
</dbReference>
<feature type="domain" description="Potassium channel" evidence="2">
    <location>
        <begin position="85"/>
        <end position="153"/>
    </location>
</feature>
<feature type="transmembrane region" description="Helical" evidence="1">
    <location>
        <begin position="58"/>
        <end position="84"/>
    </location>
</feature>
<keyword evidence="3" id="KW-0813">Transport</keyword>
<dbReference type="SUPFAM" id="SSF81324">
    <property type="entry name" value="Voltage-gated potassium channels"/>
    <property type="match status" value="1"/>
</dbReference>
<name>A0AA47DZF9_9GAMM</name>